<evidence type="ECO:0000313" key="4">
    <source>
        <dbReference type="EnsemblPlants" id="Solyc06g064790.1.1"/>
    </source>
</evidence>
<dbReference type="OMA" id="HRWESAY"/>
<keyword evidence="2" id="KW-0067">ATP-binding</keyword>
<dbReference type="PaxDb" id="4081-Solyc06g064790.1.1"/>
<accession>K4C7A9</accession>
<evidence type="ECO:0000256" key="2">
    <source>
        <dbReference type="ARBA" id="ARBA00022840"/>
    </source>
</evidence>
<dbReference type="Pfam" id="PF23559">
    <property type="entry name" value="WHD_DRP"/>
    <property type="match status" value="1"/>
</dbReference>
<dbReference type="Proteomes" id="UP000004994">
    <property type="component" value="Chromosome 6"/>
</dbReference>
<feature type="domain" description="Disease resistance protein winged helix" evidence="3">
    <location>
        <begin position="4"/>
        <end position="70"/>
    </location>
</feature>
<dbReference type="InParanoid" id="K4C7A9"/>
<dbReference type="EnsemblPlants" id="Solyc06g064790.1.1">
    <property type="protein sequence ID" value="Solyc06g064790.1.1"/>
    <property type="gene ID" value="Solyc06g064790.1"/>
</dbReference>
<dbReference type="AlphaFoldDB" id="K4C7A9"/>
<dbReference type="STRING" id="4081.K4C7A9"/>
<keyword evidence="5" id="KW-1185">Reference proteome</keyword>
<dbReference type="PhylomeDB" id="K4C7A9"/>
<dbReference type="SUPFAM" id="SSF52058">
    <property type="entry name" value="L domain-like"/>
    <property type="match status" value="1"/>
</dbReference>
<dbReference type="PANTHER" id="PTHR15140">
    <property type="entry name" value="TUBULIN-SPECIFIC CHAPERONE E"/>
    <property type="match status" value="1"/>
</dbReference>
<dbReference type="PANTHER" id="PTHR15140:SF40">
    <property type="entry name" value="LATE BLIGHT RESISTANCE PROTEIN HOMOLOG R1C-3"/>
    <property type="match status" value="1"/>
</dbReference>
<dbReference type="InterPro" id="IPR032675">
    <property type="entry name" value="LRR_dom_sf"/>
</dbReference>
<dbReference type="InterPro" id="IPR058922">
    <property type="entry name" value="WHD_DRP"/>
</dbReference>
<keyword evidence="1" id="KW-0547">Nucleotide-binding</keyword>
<sequence length="233" mass="27507">MNVDHEIRVYDLLKLWMAEEFVLSSETENLEEASRVCLNDLLNRSLVMVSTRKINGDIERCILHDVVREFSEVHTHTRLQSLNLIISPRGFFDSVGWESYFVFPSNLRDLCIGGCFLTKEMILNLARLEKLESFTLEGGNHRWESAYYCWDVTNVKFPALKYFELHFVKMEKWEASEESFSALKELSVRTGYFYKVIPPCFADITTLRLIKNCMTKNQLSKGFSYEYQKRYRR</sequence>
<reference evidence="4" key="2">
    <citation type="submission" date="2015-06" db="UniProtKB">
        <authorList>
            <consortium name="EnsemblPlants"/>
        </authorList>
    </citation>
    <scope>IDENTIFICATION</scope>
    <source>
        <strain evidence="4">cv. Heinz 1706</strain>
    </source>
</reference>
<evidence type="ECO:0000259" key="3">
    <source>
        <dbReference type="Pfam" id="PF23559"/>
    </source>
</evidence>
<name>K4C7A9_SOLLC</name>
<organism evidence="4">
    <name type="scientific">Solanum lycopersicum</name>
    <name type="common">Tomato</name>
    <name type="synonym">Lycopersicon esculentum</name>
    <dbReference type="NCBI Taxonomy" id="4081"/>
    <lineage>
        <taxon>Eukaryota</taxon>
        <taxon>Viridiplantae</taxon>
        <taxon>Streptophyta</taxon>
        <taxon>Embryophyta</taxon>
        <taxon>Tracheophyta</taxon>
        <taxon>Spermatophyta</taxon>
        <taxon>Magnoliopsida</taxon>
        <taxon>eudicotyledons</taxon>
        <taxon>Gunneridae</taxon>
        <taxon>Pentapetalae</taxon>
        <taxon>asterids</taxon>
        <taxon>lamiids</taxon>
        <taxon>Solanales</taxon>
        <taxon>Solanaceae</taxon>
        <taxon>Solanoideae</taxon>
        <taxon>Solaneae</taxon>
        <taxon>Solanum</taxon>
        <taxon>Solanum subgen. Lycopersicon</taxon>
    </lineage>
</organism>
<dbReference type="HOGENOM" id="CLU_1191635_0_0_1"/>
<dbReference type="Gene3D" id="3.80.10.10">
    <property type="entry name" value="Ribonuclease Inhibitor"/>
    <property type="match status" value="1"/>
</dbReference>
<evidence type="ECO:0000313" key="5">
    <source>
        <dbReference type="Proteomes" id="UP000004994"/>
    </source>
</evidence>
<dbReference type="Gramene" id="Solyc06g064790.1.1">
    <property type="protein sequence ID" value="Solyc06g064790.1.1"/>
    <property type="gene ID" value="Solyc06g064790.1"/>
</dbReference>
<proteinExistence type="predicted"/>
<protein>
    <recommendedName>
        <fullName evidence="3">Disease resistance protein winged helix domain-containing protein</fullName>
    </recommendedName>
</protein>
<evidence type="ECO:0000256" key="1">
    <source>
        <dbReference type="ARBA" id="ARBA00022741"/>
    </source>
</evidence>
<reference evidence="4" key="1">
    <citation type="journal article" date="2012" name="Nature">
        <title>The tomato genome sequence provides insights into fleshy fruit evolution.</title>
        <authorList>
            <consortium name="Tomato Genome Consortium"/>
        </authorList>
    </citation>
    <scope>NUCLEOTIDE SEQUENCE [LARGE SCALE GENOMIC DNA]</scope>
    <source>
        <strain evidence="4">cv. Heinz 1706</strain>
    </source>
</reference>